<feature type="compositionally biased region" description="Basic and acidic residues" evidence="1">
    <location>
        <begin position="34"/>
        <end position="45"/>
    </location>
</feature>
<dbReference type="AlphaFoldDB" id="A0A8J2PPV7"/>
<gene>
    <name evidence="2" type="ORF">AFUS01_LOCUS38822</name>
</gene>
<protein>
    <submittedName>
        <fullName evidence="2">Uncharacterized protein</fullName>
    </submittedName>
</protein>
<feature type="compositionally biased region" description="Basic and acidic residues" evidence="1">
    <location>
        <begin position="73"/>
        <end position="85"/>
    </location>
</feature>
<organism evidence="2 3">
    <name type="scientific">Allacma fusca</name>
    <dbReference type="NCBI Taxonomy" id="39272"/>
    <lineage>
        <taxon>Eukaryota</taxon>
        <taxon>Metazoa</taxon>
        <taxon>Ecdysozoa</taxon>
        <taxon>Arthropoda</taxon>
        <taxon>Hexapoda</taxon>
        <taxon>Collembola</taxon>
        <taxon>Symphypleona</taxon>
        <taxon>Sminthuridae</taxon>
        <taxon>Allacma</taxon>
    </lineage>
</organism>
<feature type="compositionally biased region" description="Polar residues" evidence="1">
    <location>
        <begin position="1"/>
        <end position="15"/>
    </location>
</feature>
<name>A0A8J2PPV7_9HEXA</name>
<sequence>VQSKLSTAYVESTKVLSEHNTNESDSDSIPLKDTPMKESDRKSDDEFVVVPDDIPRQPIVTELESETSSQDQDFEKEHEDKKLIESDEDDKENNPKVVESCETESDSQQSALRRRGSSSKTSK</sequence>
<feature type="compositionally biased region" description="Basic residues" evidence="1">
    <location>
        <begin position="112"/>
        <end position="123"/>
    </location>
</feature>
<dbReference type="EMBL" id="CAJVCH010549392">
    <property type="protein sequence ID" value="CAG7828929.1"/>
    <property type="molecule type" value="Genomic_DNA"/>
</dbReference>
<evidence type="ECO:0000313" key="2">
    <source>
        <dbReference type="EMBL" id="CAG7828929.1"/>
    </source>
</evidence>
<feature type="region of interest" description="Disordered" evidence="1">
    <location>
        <begin position="1"/>
        <end position="123"/>
    </location>
</feature>
<dbReference type="Proteomes" id="UP000708208">
    <property type="component" value="Unassembled WGS sequence"/>
</dbReference>
<evidence type="ECO:0000256" key="1">
    <source>
        <dbReference type="SAM" id="MobiDB-lite"/>
    </source>
</evidence>
<comment type="caution">
    <text evidence="2">The sequence shown here is derived from an EMBL/GenBank/DDBJ whole genome shotgun (WGS) entry which is preliminary data.</text>
</comment>
<keyword evidence="3" id="KW-1185">Reference proteome</keyword>
<proteinExistence type="predicted"/>
<evidence type="ECO:0000313" key="3">
    <source>
        <dbReference type="Proteomes" id="UP000708208"/>
    </source>
</evidence>
<feature type="non-terminal residue" evidence="2">
    <location>
        <position position="1"/>
    </location>
</feature>
<accession>A0A8J2PPV7</accession>
<reference evidence="2" key="1">
    <citation type="submission" date="2021-06" db="EMBL/GenBank/DDBJ databases">
        <authorList>
            <person name="Hodson N. C."/>
            <person name="Mongue J. A."/>
            <person name="Jaron S. K."/>
        </authorList>
    </citation>
    <scope>NUCLEOTIDE SEQUENCE</scope>
</reference>